<evidence type="ECO:0000256" key="3">
    <source>
        <dbReference type="ARBA" id="ARBA00022737"/>
    </source>
</evidence>
<dbReference type="SUPFAM" id="SSF57845">
    <property type="entry name" value="B-box zinc-binding domain"/>
    <property type="match status" value="1"/>
</dbReference>
<dbReference type="PROSITE" id="PS00518">
    <property type="entry name" value="ZF_RING_1"/>
    <property type="match status" value="1"/>
</dbReference>
<dbReference type="PANTHER" id="PTHR25462:SF296">
    <property type="entry name" value="MEIOTIC P26, ISOFORM F"/>
    <property type="match status" value="1"/>
</dbReference>
<evidence type="ECO:0000256" key="5">
    <source>
        <dbReference type="ARBA" id="ARBA00022833"/>
    </source>
</evidence>
<evidence type="ECO:0000256" key="1">
    <source>
        <dbReference type="ARBA" id="ARBA00022553"/>
    </source>
</evidence>
<keyword evidence="5" id="KW-0862">Zinc</keyword>
<keyword evidence="1" id="KW-0597">Phosphoprotein</keyword>
<dbReference type="RefSeq" id="XP_022104508.1">
    <property type="nucleotide sequence ID" value="XM_022248816.1"/>
</dbReference>
<dbReference type="Proteomes" id="UP000694845">
    <property type="component" value="Unplaced"/>
</dbReference>
<evidence type="ECO:0000313" key="10">
    <source>
        <dbReference type="Proteomes" id="UP000694845"/>
    </source>
</evidence>
<dbReference type="Gene3D" id="2.120.10.30">
    <property type="entry name" value="TolB, C-terminal domain"/>
    <property type="match status" value="2"/>
</dbReference>
<dbReference type="SUPFAM" id="SSF57850">
    <property type="entry name" value="RING/U-box"/>
    <property type="match status" value="1"/>
</dbReference>
<evidence type="ECO:0000313" key="14">
    <source>
        <dbReference type="RefSeq" id="XP_022104508.1"/>
    </source>
</evidence>
<dbReference type="SMART" id="SM00336">
    <property type="entry name" value="BBOX"/>
    <property type="match status" value="2"/>
</dbReference>
<feature type="domain" description="B box-type" evidence="9">
    <location>
        <begin position="108"/>
        <end position="150"/>
    </location>
</feature>
<evidence type="ECO:0000313" key="11">
    <source>
        <dbReference type="RefSeq" id="XP_022104504.1"/>
    </source>
</evidence>
<proteinExistence type="predicted"/>
<dbReference type="KEGG" id="aplc:110986699"/>
<dbReference type="PROSITE" id="PS50119">
    <property type="entry name" value="ZF_BBOX"/>
    <property type="match status" value="2"/>
</dbReference>
<dbReference type="InterPro" id="IPR001258">
    <property type="entry name" value="NHL_repeat"/>
</dbReference>
<evidence type="ECO:0000259" key="9">
    <source>
        <dbReference type="PROSITE" id="PS50119"/>
    </source>
</evidence>
<dbReference type="AlphaFoldDB" id="A0A8B7ZFS8"/>
<dbReference type="InterPro" id="IPR001841">
    <property type="entry name" value="Znf_RING"/>
</dbReference>
<sequence>MAESTTKTVLGEISQGHLECPICFCRFKEPKILDCLHSFCLNCLDGMLSAKQPDTSKISCPVCRKETPVPVVGLHGLLDCFFLSSLVDEFNQREQSLETLQSAIAPTCGDCEEGLEAMSRCLDCETNLCQLCKAAHERSKRTKKHQIIAIDSPITKQVTKEDLGGKHSPKCHKHGNQDMHFYCETCEVLTCAICAAIDHRSAEHKYSEIADAVRLHRKEVEDVLQRFERNREEFIAIGKSVDHARNRLQLMVVRACNDIQAKEEEEIAKIKNKSQILRDKITETGKKRDEEFETVHTQNKNKMERAETIVAAVTELMQQANDLELLNLRPKVMHNLDFQKELTFEKVNHDKSFIGVSCQAIVQDKSLGKILHREKWKLKTEFGKRGDGNGELNSARGVGCFSNSEIIVCDRRNERISVFTSEGHFKSKLDVKAPFGFAVSPDGRLLVNCKDHVKILGASHQLISQFTFSLDDPEEDNRVAFITGGIAAVDNKRVAVMHKGRTVTSLHNLDGSLDTVIPHGGMVPEDIATNTKGQLVFTRYGKSRLSCVDTTGVEVFNVQCTSANGDTAKPVGVCCDGAGDIYVTLHCGNFTGSGEIHHYDPHGVHIACVAKGLYWPFGIAISPRRELVVADQNSIKIFQTI</sequence>
<dbReference type="InterPro" id="IPR017907">
    <property type="entry name" value="Znf_RING_CS"/>
</dbReference>
<dbReference type="RefSeq" id="XP_022104507.1">
    <property type="nucleotide sequence ID" value="XM_022248815.1"/>
</dbReference>
<dbReference type="InterPro" id="IPR011042">
    <property type="entry name" value="6-blade_b-propeller_TolB-like"/>
</dbReference>
<dbReference type="Pfam" id="PF00643">
    <property type="entry name" value="zf-B_box"/>
    <property type="match status" value="1"/>
</dbReference>
<dbReference type="Pfam" id="PF13445">
    <property type="entry name" value="zf-RING_UBOX"/>
    <property type="match status" value="1"/>
</dbReference>
<dbReference type="InterPro" id="IPR047153">
    <property type="entry name" value="TRIM45/56/19-like"/>
</dbReference>
<dbReference type="Gene3D" id="3.30.160.60">
    <property type="entry name" value="Classic Zinc Finger"/>
    <property type="match status" value="1"/>
</dbReference>
<keyword evidence="4 6" id="KW-0863">Zinc-finger</keyword>
<evidence type="ECO:0000256" key="6">
    <source>
        <dbReference type="PROSITE-ProRule" id="PRU00024"/>
    </source>
</evidence>
<evidence type="ECO:0000256" key="2">
    <source>
        <dbReference type="ARBA" id="ARBA00022723"/>
    </source>
</evidence>
<dbReference type="InterPro" id="IPR027370">
    <property type="entry name" value="Znf-RING_euk"/>
</dbReference>
<dbReference type="CDD" id="cd05819">
    <property type="entry name" value="NHL"/>
    <property type="match status" value="1"/>
</dbReference>
<dbReference type="SUPFAM" id="SSF101898">
    <property type="entry name" value="NHL repeat"/>
    <property type="match status" value="1"/>
</dbReference>
<dbReference type="RefSeq" id="XP_022104504.1">
    <property type="nucleotide sequence ID" value="XM_022248812.1"/>
</dbReference>
<evidence type="ECO:0000313" key="13">
    <source>
        <dbReference type="RefSeq" id="XP_022104507.1"/>
    </source>
</evidence>
<dbReference type="OMA" id="YECSELL"/>
<dbReference type="GO" id="GO:0008270">
    <property type="term" value="F:zinc ion binding"/>
    <property type="evidence" value="ECO:0007669"/>
    <property type="project" value="UniProtKB-KW"/>
</dbReference>
<dbReference type="InterPro" id="IPR000315">
    <property type="entry name" value="Znf_B-box"/>
</dbReference>
<evidence type="ECO:0000256" key="7">
    <source>
        <dbReference type="PROSITE-ProRule" id="PRU00504"/>
    </source>
</evidence>
<evidence type="ECO:0000256" key="4">
    <source>
        <dbReference type="ARBA" id="ARBA00022771"/>
    </source>
</evidence>
<dbReference type="RefSeq" id="XP_022104505.1">
    <property type="nucleotide sequence ID" value="XM_022248813.1"/>
</dbReference>
<keyword evidence="10" id="KW-1185">Reference proteome</keyword>
<evidence type="ECO:0000259" key="8">
    <source>
        <dbReference type="PROSITE" id="PS50089"/>
    </source>
</evidence>
<name>A0A8B7ZFS8_ACAPL</name>
<reference evidence="11 12" key="1">
    <citation type="submission" date="2025-04" db="UniProtKB">
        <authorList>
            <consortium name="RefSeq"/>
        </authorList>
    </citation>
    <scope>IDENTIFICATION</scope>
</reference>
<dbReference type="InterPro" id="IPR013083">
    <property type="entry name" value="Znf_RING/FYVE/PHD"/>
</dbReference>
<dbReference type="SMART" id="SM00184">
    <property type="entry name" value="RING"/>
    <property type="match status" value="1"/>
</dbReference>
<dbReference type="PROSITE" id="PS51125">
    <property type="entry name" value="NHL"/>
    <property type="match status" value="1"/>
</dbReference>
<keyword evidence="3" id="KW-0677">Repeat</keyword>
<feature type="domain" description="B box-type" evidence="9">
    <location>
        <begin position="166"/>
        <end position="209"/>
    </location>
</feature>
<accession>A0A8B7ZFS8</accession>
<gene>
    <name evidence="11 12 13 14" type="primary">LOC110986699</name>
</gene>
<dbReference type="PANTHER" id="PTHR25462">
    <property type="entry name" value="BONUS, ISOFORM C-RELATED"/>
    <property type="match status" value="1"/>
</dbReference>
<dbReference type="OrthoDB" id="8062037at2759"/>
<protein>
    <submittedName>
        <fullName evidence="11 12">Tripartite motif-containing protein 3-like</fullName>
    </submittedName>
</protein>
<dbReference type="GeneID" id="110986699"/>
<keyword evidence="2" id="KW-0479">Metal-binding</keyword>
<feature type="domain" description="RING-type" evidence="8">
    <location>
        <begin position="20"/>
        <end position="64"/>
    </location>
</feature>
<feature type="repeat" description="NHL" evidence="7">
    <location>
        <begin position="379"/>
        <end position="422"/>
    </location>
</feature>
<organism evidence="10 14">
    <name type="scientific">Acanthaster planci</name>
    <name type="common">Crown-of-thorns starfish</name>
    <dbReference type="NCBI Taxonomy" id="133434"/>
    <lineage>
        <taxon>Eukaryota</taxon>
        <taxon>Metazoa</taxon>
        <taxon>Echinodermata</taxon>
        <taxon>Eleutherozoa</taxon>
        <taxon>Asterozoa</taxon>
        <taxon>Asteroidea</taxon>
        <taxon>Valvatacea</taxon>
        <taxon>Valvatida</taxon>
        <taxon>Acanthasteridae</taxon>
        <taxon>Acanthaster</taxon>
    </lineage>
</organism>
<dbReference type="PROSITE" id="PS50089">
    <property type="entry name" value="ZF_RING_2"/>
    <property type="match status" value="1"/>
</dbReference>
<dbReference type="Gene3D" id="4.10.830.40">
    <property type="match status" value="1"/>
</dbReference>
<evidence type="ECO:0000313" key="12">
    <source>
        <dbReference type="RefSeq" id="XP_022104505.1"/>
    </source>
</evidence>
<dbReference type="Gene3D" id="3.30.40.10">
    <property type="entry name" value="Zinc/RING finger domain, C3HC4 (zinc finger)"/>
    <property type="match status" value="1"/>
</dbReference>